<dbReference type="Proteomes" id="UP001431783">
    <property type="component" value="Unassembled WGS sequence"/>
</dbReference>
<accession>A0AAW1THL3</accession>
<comment type="caution">
    <text evidence="5">The sequence shown here is derived from an EMBL/GenBank/DDBJ whole genome shotgun (WGS) entry which is preliminary data.</text>
</comment>
<feature type="region of interest" description="Disordered" evidence="3">
    <location>
        <begin position="127"/>
        <end position="156"/>
    </location>
</feature>
<feature type="signal peptide" evidence="4">
    <location>
        <begin position="1"/>
        <end position="17"/>
    </location>
</feature>
<dbReference type="InterPro" id="IPR000618">
    <property type="entry name" value="Insect_cuticle"/>
</dbReference>
<evidence type="ECO:0000256" key="2">
    <source>
        <dbReference type="PROSITE-ProRule" id="PRU00497"/>
    </source>
</evidence>
<dbReference type="GO" id="GO:0008010">
    <property type="term" value="F:structural constituent of chitin-based larval cuticle"/>
    <property type="evidence" value="ECO:0007669"/>
    <property type="project" value="TreeGrafter"/>
</dbReference>
<gene>
    <name evidence="5" type="ORF">WA026_003504</name>
</gene>
<organism evidence="5 6">
    <name type="scientific">Henosepilachna vigintioctopunctata</name>
    <dbReference type="NCBI Taxonomy" id="420089"/>
    <lineage>
        <taxon>Eukaryota</taxon>
        <taxon>Metazoa</taxon>
        <taxon>Ecdysozoa</taxon>
        <taxon>Arthropoda</taxon>
        <taxon>Hexapoda</taxon>
        <taxon>Insecta</taxon>
        <taxon>Pterygota</taxon>
        <taxon>Neoptera</taxon>
        <taxon>Endopterygota</taxon>
        <taxon>Coleoptera</taxon>
        <taxon>Polyphaga</taxon>
        <taxon>Cucujiformia</taxon>
        <taxon>Coccinelloidea</taxon>
        <taxon>Coccinellidae</taxon>
        <taxon>Epilachninae</taxon>
        <taxon>Epilachnini</taxon>
        <taxon>Henosepilachna</taxon>
    </lineage>
</organism>
<feature type="chain" id="PRO_5043553549" evidence="4">
    <location>
        <begin position="18"/>
        <end position="156"/>
    </location>
</feature>
<keyword evidence="4" id="KW-0732">Signal</keyword>
<keyword evidence="1 2" id="KW-0193">Cuticle</keyword>
<dbReference type="InterPro" id="IPR031311">
    <property type="entry name" value="CHIT_BIND_RR_consensus"/>
</dbReference>
<dbReference type="GO" id="GO:0062129">
    <property type="term" value="C:chitin-based extracellular matrix"/>
    <property type="evidence" value="ECO:0007669"/>
    <property type="project" value="TreeGrafter"/>
</dbReference>
<name>A0AAW1THL3_9CUCU</name>
<protein>
    <submittedName>
        <fullName evidence="5">Uncharacterized protein</fullName>
    </submittedName>
</protein>
<dbReference type="PANTHER" id="PTHR10380">
    <property type="entry name" value="CUTICLE PROTEIN"/>
    <property type="match status" value="1"/>
</dbReference>
<evidence type="ECO:0000313" key="6">
    <source>
        <dbReference type="Proteomes" id="UP001431783"/>
    </source>
</evidence>
<dbReference type="InterPro" id="IPR050468">
    <property type="entry name" value="Cuticle_Struct_Prot"/>
</dbReference>
<evidence type="ECO:0000256" key="4">
    <source>
        <dbReference type="SAM" id="SignalP"/>
    </source>
</evidence>
<dbReference type="AlphaFoldDB" id="A0AAW1THL3"/>
<dbReference type="EMBL" id="JARQZJ010000001">
    <property type="protein sequence ID" value="KAK9869772.1"/>
    <property type="molecule type" value="Genomic_DNA"/>
</dbReference>
<proteinExistence type="predicted"/>
<evidence type="ECO:0000313" key="5">
    <source>
        <dbReference type="EMBL" id="KAK9869772.1"/>
    </source>
</evidence>
<dbReference type="PRINTS" id="PR00947">
    <property type="entry name" value="CUTICLE"/>
</dbReference>
<dbReference type="PROSITE" id="PS51155">
    <property type="entry name" value="CHIT_BIND_RR_2"/>
    <property type="match status" value="1"/>
</dbReference>
<evidence type="ECO:0000256" key="3">
    <source>
        <dbReference type="SAM" id="MobiDB-lite"/>
    </source>
</evidence>
<reference evidence="5 6" key="1">
    <citation type="submission" date="2023-03" db="EMBL/GenBank/DDBJ databases">
        <title>Genome insight into feeding habits of ladybird beetles.</title>
        <authorList>
            <person name="Li H.-S."/>
            <person name="Huang Y.-H."/>
            <person name="Pang H."/>
        </authorList>
    </citation>
    <scope>NUCLEOTIDE SEQUENCE [LARGE SCALE GENOMIC DNA]</scope>
    <source>
        <strain evidence="5">SYSU_2023b</strain>
        <tissue evidence="5">Whole body</tissue>
    </source>
</reference>
<dbReference type="PANTHER" id="PTHR10380:SF173">
    <property type="entry name" value="CUTICULAR PROTEIN 47EF, ISOFORM C-RELATED"/>
    <property type="match status" value="1"/>
</dbReference>
<evidence type="ECO:0000256" key="1">
    <source>
        <dbReference type="ARBA" id="ARBA00022460"/>
    </source>
</evidence>
<dbReference type="Pfam" id="PF00379">
    <property type="entry name" value="Chitin_bind_4"/>
    <property type="match status" value="1"/>
</dbReference>
<keyword evidence="6" id="KW-1185">Reference proteome</keyword>
<dbReference type="PROSITE" id="PS00233">
    <property type="entry name" value="CHIT_BIND_RR_1"/>
    <property type="match status" value="1"/>
</dbReference>
<sequence length="156" mass="16872">MKSIILAVAALCASCYAQQAVTKEPIPIIKYVNEGVGPDGSYQWSFETGNGIQAEEQGQLKDAGTDKEALQVQGSAKWTSDDGTPIQLTYIADENGFQPQGDHLPVPPPIPPAIQKALEWIAAHPEPEEKQRAAASNQAPVYKSSPLANFRPLQKY</sequence>